<proteinExistence type="inferred from homology"/>
<dbReference type="GO" id="GO:0004252">
    <property type="term" value="F:serine-type endopeptidase activity"/>
    <property type="evidence" value="ECO:0007669"/>
    <property type="project" value="InterPro"/>
</dbReference>
<gene>
    <name evidence="10" type="ORF">CSOJ01_04507</name>
</gene>
<comment type="subcellular location">
    <subcellularLocation>
        <location evidence="1">Membrane</location>
        <topology evidence="1">Multi-pass membrane protein</topology>
    </subcellularLocation>
</comment>
<evidence type="ECO:0000256" key="4">
    <source>
        <dbReference type="ARBA" id="ARBA00022801"/>
    </source>
</evidence>
<evidence type="ECO:0000256" key="7">
    <source>
        <dbReference type="SAM" id="MobiDB-lite"/>
    </source>
</evidence>
<organism evidence="10 11">
    <name type="scientific">Colletotrichum sojae</name>
    <dbReference type="NCBI Taxonomy" id="2175907"/>
    <lineage>
        <taxon>Eukaryota</taxon>
        <taxon>Fungi</taxon>
        <taxon>Dikarya</taxon>
        <taxon>Ascomycota</taxon>
        <taxon>Pezizomycotina</taxon>
        <taxon>Sordariomycetes</taxon>
        <taxon>Hypocreomycetidae</taxon>
        <taxon>Glomerellales</taxon>
        <taxon>Glomerellaceae</taxon>
        <taxon>Colletotrichum</taxon>
        <taxon>Colletotrichum orchidearum species complex</taxon>
    </lineage>
</organism>
<evidence type="ECO:0000259" key="9">
    <source>
        <dbReference type="Pfam" id="PF01694"/>
    </source>
</evidence>
<sequence>MNASFGLLPSRSLLRTGLRLCRSSSSTTARTTSATSAYLSTNTFPRARPHPSPWSPTCARSLWPLPASQQPSPSQLLIRWASSSARSEPILTHYEDLPLEYRDKVGLRFRDADLTPAEVRAVFGDASPKPAAANRLLRILHGRRVAGTLDDPAFAVNTAAFTPRQHDAALRYLRETVELDEVLNAGLRAEDELAQLEKDLVADPEEAAAQSLRDTSKENNDGEAAPKVEYKPDPVYGYSAIDAIRAKNQARNAAEEARLRREAAERGEEYAENSGTLALPIKRPPMTPRMQKWQDEGASSDFEAPPELTFFERILPSAAVVLLLVGGLSALAMVYSPPRDADRLFPEVRASATTVGTILALNTLVFLAWRVPPLWRFLNTYFVMVHGAPRAITMITANFSHMKFTHLVTNMFGLWFVGTSLHDEVGRANFLAIYMSSGAVGLLGSLVGYTLRGVLTVSTLGASGAVFGVATAYFWAHRYDYFKIAGFPPEPMNGVQGLGLLGLILGLHVWSMVRPGPATIDVTTHLVGMATGFLGVEIVQARMRKEGGEVEKKREDLVKDAPSPVGDKA</sequence>
<feature type="transmembrane region" description="Helical" evidence="8">
    <location>
        <begin position="495"/>
        <end position="513"/>
    </location>
</feature>
<feature type="transmembrane region" description="Helical" evidence="8">
    <location>
        <begin position="314"/>
        <end position="336"/>
    </location>
</feature>
<evidence type="ECO:0000256" key="8">
    <source>
        <dbReference type="SAM" id="Phobius"/>
    </source>
</evidence>
<keyword evidence="11" id="KW-1185">Reference proteome</keyword>
<keyword evidence="3 8" id="KW-0812">Transmembrane</keyword>
<feature type="transmembrane region" description="Helical" evidence="8">
    <location>
        <begin position="348"/>
        <end position="368"/>
    </location>
</feature>
<dbReference type="GO" id="GO:0006465">
    <property type="term" value="P:signal peptide processing"/>
    <property type="evidence" value="ECO:0007669"/>
    <property type="project" value="TreeGrafter"/>
</dbReference>
<dbReference type="InterPro" id="IPR022764">
    <property type="entry name" value="Peptidase_S54_rhomboid_dom"/>
</dbReference>
<dbReference type="EMBL" id="WIGN01000051">
    <property type="protein sequence ID" value="KAF6813623.1"/>
    <property type="molecule type" value="Genomic_DNA"/>
</dbReference>
<protein>
    <submittedName>
        <fullName evidence="10">Rhomboid-like protein</fullName>
    </submittedName>
</protein>
<evidence type="ECO:0000313" key="10">
    <source>
        <dbReference type="EMBL" id="KAF6813623.1"/>
    </source>
</evidence>
<dbReference type="Pfam" id="PF01694">
    <property type="entry name" value="Rhomboid"/>
    <property type="match status" value="1"/>
</dbReference>
<keyword evidence="4" id="KW-0378">Hydrolase</keyword>
<dbReference type="AlphaFoldDB" id="A0A8H6JJ78"/>
<comment type="similarity">
    <text evidence="2">Belongs to the peptidase S54 family.</text>
</comment>
<feature type="region of interest" description="Disordered" evidence="7">
    <location>
        <begin position="547"/>
        <end position="569"/>
    </location>
</feature>
<reference evidence="10 11" key="1">
    <citation type="journal article" date="2020" name="Phytopathology">
        <title>Genome Sequence Resources of Colletotrichum truncatum, C. plurivorum, C. musicola, and C. sojae: Four Species Pathogenic to Soybean (Glycine max).</title>
        <authorList>
            <person name="Rogerio F."/>
            <person name="Boufleur T.R."/>
            <person name="Ciampi-Guillardi M."/>
            <person name="Sukno S.A."/>
            <person name="Thon M.R."/>
            <person name="Massola Junior N.S."/>
            <person name="Baroncelli R."/>
        </authorList>
    </citation>
    <scope>NUCLEOTIDE SEQUENCE [LARGE SCALE GENOMIC DNA]</scope>
    <source>
        <strain evidence="10 11">LFN0009</strain>
    </source>
</reference>
<evidence type="ECO:0000256" key="6">
    <source>
        <dbReference type="ARBA" id="ARBA00023136"/>
    </source>
</evidence>
<dbReference type="InterPro" id="IPR035952">
    <property type="entry name" value="Rhomboid-like_sf"/>
</dbReference>
<feature type="region of interest" description="Disordered" evidence="7">
    <location>
        <begin position="206"/>
        <end position="230"/>
    </location>
</feature>
<dbReference type="GO" id="GO:0016020">
    <property type="term" value="C:membrane"/>
    <property type="evidence" value="ECO:0007669"/>
    <property type="project" value="UniProtKB-SubCell"/>
</dbReference>
<feature type="compositionally biased region" description="Basic and acidic residues" evidence="7">
    <location>
        <begin position="214"/>
        <end position="230"/>
    </location>
</feature>
<dbReference type="PANTHER" id="PTHR43731:SF14">
    <property type="entry name" value="PRESENILIN-ASSOCIATED RHOMBOID-LIKE PROTEIN, MITOCHONDRIAL"/>
    <property type="match status" value="1"/>
</dbReference>
<keyword evidence="6 8" id="KW-0472">Membrane</keyword>
<keyword evidence="5 8" id="KW-1133">Transmembrane helix</keyword>
<name>A0A8H6JJ78_9PEZI</name>
<dbReference type="PANTHER" id="PTHR43731">
    <property type="entry name" value="RHOMBOID PROTEASE"/>
    <property type="match status" value="1"/>
</dbReference>
<dbReference type="SUPFAM" id="SSF144091">
    <property type="entry name" value="Rhomboid-like"/>
    <property type="match status" value="1"/>
</dbReference>
<evidence type="ECO:0000313" key="11">
    <source>
        <dbReference type="Proteomes" id="UP000652219"/>
    </source>
</evidence>
<evidence type="ECO:0000256" key="3">
    <source>
        <dbReference type="ARBA" id="ARBA00022692"/>
    </source>
</evidence>
<dbReference type="Proteomes" id="UP000652219">
    <property type="component" value="Unassembled WGS sequence"/>
</dbReference>
<dbReference type="InterPro" id="IPR050925">
    <property type="entry name" value="Rhomboid_protease_S54"/>
</dbReference>
<feature type="transmembrane region" description="Helical" evidence="8">
    <location>
        <begin position="428"/>
        <end position="447"/>
    </location>
</feature>
<feature type="transmembrane region" description="Helical" evidence="8">
    <location>
        <begin position="454"/>
        <end position="475"/>
    </location>
</feature>
<accession>A0A8H6JJ78</accession>
<dbReference type="Gene3D" id="1.20.1540.10">
    <property type="entry name" value="Rhomboid-like"/>
    <property type="match status" value="1"/>
</dbReference>
<feature type="domain" description="Peptidase S54 rhomboid" evidence="9">
    <location>
        <begin position="391"/>
        <end position="534"/>
    </location>
</feature>
<feature type="compositionally biased region" description="Basic and acidic residues" evidence="7">
    <location>
        <begin position="547"/>
        <end position="559"/>
    </location>
</feature>
<comment type="caution">
    <text evidence="10">The sequence shown here is derived from an EMBL/GenBank/DDBJ whole genome shotgun (WGS) entry which is preliminary data.</text>
</comment>
<evidence type="ECO:0000256" key="5">
    <source>
        <dbReference type="ARBA" id="ARBA00022989"/>
    </source>
</evidence>
<evidence type="ECO:0000256" key="1">
    <source>
        <dbReference type="ARBA" id="ARBA00004141"/>
    </source>
</evidence>
<evidence type="ECO:0000256" key="2">
    <source>
        <dbReference type="ARBA" id="ARBA00009045"/>
    </source>
</evidence>